<dbReference type="InterPro" id="IPR011051">
    <property type="entry name" value="RmlC_Cupin_sf"/>
</dbReference>
<sequence length="150" mass="17397">MIDGVIIKPLRKIPDDRGTIMKMQERSDLEFKGFGEIYFSTVYPGIVKGWHLHKEAVLNYAVVKGMIKLVLYDNREQSITRGEIQEIYLGDHNYCLVQIPPNVWNGFKGLGTDYAIIADLITITHDQDVMERLDPHKNDIISYNWETKDR</sequence>
<dbReference type="GO" id="GO:0008830">
    <property type="term" value="F:dTDP-4-dehydrorhamnose 3,5-epimerase activity"/>
    <property type="evidence" value="ECO:0007669"/>
    <property type="project" value="InterPro"/>
</dbReference>
<proteinExistence type="predicted"/>
<evidence type="ECO:0000313" key="1">
    <source>
        <dbReference type="EMBL" id="RED83981.1"/>
    </source>
</evidence>
<dbReference type="InterPro" id="IPR000888">
    <property type="entry name" value="RmlC-like"/>
</dbReference>
<organism evidence="1 2">
    <name type="scientific">Cohnella phaseoli</name>
    <dbReference type="NCBI Taxonomy" id="456490"/>
    <lineage>
        <taxon>Bacteria</taxon>
        <taxon>Bacillati</taxon>
        <taxon>Bacillota</taxon>
        <taxon>Bacilli</taxon>
        <taxon>Bacillales</taxon>
        <taxon>Paenibacillaceae</taxon>
        <taxon>Cohnella</taxon>
    </lineage>
</organism>
<dbReference type="RefSeq" id="WP_116060615.1">
    <property type="nucleotide sequence ID" value="NZ_QRDZ01000007.1"/>
</dbReference>
<keyword evidence="2" id="KW-1185">Reference proteome</keyword>
<dbReference type="Pfam" id="PF00908">
    <property type="entry name" value="dTDP_sugar_isom"/>
    <property type="match status" value="1"/>
</dbReference>
<evidence type="ECO:0000313" key="2">
    <source>
        <dbReference type="Proteomes" id="UP000256977"/>
    </source>
</evidence>
<dbReference type="GO" id="GO:0000271">
    <property type="term" value="P:polysaccharide biosynthetic process"/>
    <property type="evidence" value="ECO:0007669"/>
    <property type="project" value="TreeGrafter"/>
</dbReference>
<comment type="caution">
    <text evidence="1">The sequence shown here is derived from an EMBL/GenBank/DDBJ whole genome shotgun (WGS) entry which is preliminary data.</text>
</comment>
<reference evidence="1 2" key="1">
    <citation type="submission" date="2018-07" db="EMBL/GenBank/DDBJ databases">
        <title>Genomic Encyclopedia of Type Strains, Phase III (KMG-III): the genomes of soil and plant-associated and newly described type strains.</title>
        <authorList>
            <person name="Whitman W."/>
        </authorList>
    </citation>
    <scope>NUCLEOTIDE SEQUENCE [LARGE SCALE GENOMIC DNA]</scope>
    <source>
        <strain evidence="1 2">CECT 7287</strain>
    </source>
</reference>
<accession>A0A3D9KBS3</accession>
<dbReference type="Gene3D" id="2.60.120.10">
    <property type="entry name" value="Jelly Rolls"/>
    <property type="match status" value="1"/>
</dbReference>
<dbReference type="GO" id="GO:0005829">
    <property type="term" value="C:cytosol"/>
    <property type="evidence" value="ECO:0007669"/>
    <property type="project" value="TreeGrafter"/>
</dbReference>
<dbReference type="Proteomes" id="UP000256977">
    <property type="component" value="Unassembled WGS sequence"/>
</dbReference>
<dbReference type="PANTHER" id="PTHR21047:SF2">
    <property type="entry name" value="THYMIDINE DIPHOSPHO-4-KETO-RHAMNOSE 3,5-EPIMERASE"/>
    <property type="match status" value="1"/>
</dbReference>
<dbReference type="AlphaFoldDB" id="A0A3D9KBS3"/>
<dbReference type="OrthoDB" id="9800680at2"/>
<gene>
    <name evidence="1" type="ORF">DFP98_10789</name>
</gene>
<name>A0A3D9KBS3_9BACL</name>
<protein>
    <submittedName>
        <fullName evidence="1">dTDP-4-dehydrorhamnose 3,5-epimerase</fullName>
    </submittedName>
</protein>
<dbReference type="InterPro" id="IPR014710">
    <property type="entry name" value="RmlC-like_jellyroll"/>
</dbReference>
<dbReference type="PANTHER" id="PTHR21047">
    <property type="entry name" value="DTDP-6-DEOXY-D-GLUCOSE-3,5 EPIMERASE"/>
    <property type="match status" value="1"/>
</dbReference>
<dbReference type="SUPFAM" id="SSF51182">
    <property type="entry name" value="RmlC-like cupins"/>
    <property type="match status" value="1"/>
</dbReference>
<dbReference type="EMBL" id="QRDZ01000007">
    <property type="protein sequence ID" value="RED83981.1"/>
    <property type="molecule type" value="Genomic_DNA"/>
</dbReference>